<sequence>MGGCTSKPQKPNPYAPRNTQNDLSIPPTPNATTITANNNDDAVADDKQSHSAALSPFFPLYTPSPAYIFKKSLSGSKKGGNLTPMRVFRMPPSPAKHIKAVLRRRKSTKKSSAEEGAPEEAAPELDKRFGFSKEVTSRLEVGEEVGRGHFGYTCTARYKKGEHKDQKVAIKVIPKSKMTTAIAVEDVRREVKILRALSGHSNLVKFYDAFEDLDNVYIVMDHFLEQNFLYTSKDESSQLKAIDFGLSDFVRPDERLNDIVGSAYYVAPEVLHRSYGTEADVWSIGVIAYILLCGSRPFWARTESGIFRAVLKADPSFDDGSWPSLSSDAKDFVKLLLNKDPRKRMTAAQALSHPWIRNYNNVKVPLDISILKLMKAYMQSSSLRRAALKALSKTLTVDERFYLKEQFALLEPNKNGCIAFENIKTVLMKNATDAMKESRISDLLAPLNALQYRAMDFEEFCAAALNVHQLEALDLWEQHARSAYELFEKDGNRAIVIDELASELGLAPSIPLHVVLHDWIRHTDGKLSFHGFVKLLHGVPSRTMGKPR</sequence>
<keyword evidence="1" id="KW-0808">Transferase</keyword>
<evidence type="ECO:0000313" key="2">
    <source>
        <dbReference type="Proteomes" id="UP000829398"/>
    </source>
</evidence>
<keyword evidence="2" id="KW-1185">Reference proteome</keyword>
<name>A0ACB8IF68_CITSI</name>
<organism evidence="1 2">
    <name type="scientific">Citrus sinensis</name>
    <name type="common">Sweet orange</name>
    <name type="synonym">Citrus aurantium var. sinensis</name>
    <dbReference type="NCBI Taxonomy" id="2711"/>
    <lineage>
        <taxon>Eukaryota</taxon>
        <taxon>Viridiplantae</taxon>
        <taxon>Streptophyta</taxon>
        <taxon>Embryophyta</taxon>
        <taxon>Tracheophyta</taxon>
        <taxon>Spermatophyta</taxon>
        <taxon>Magnoliopsida</taxon>
        <taxon>eudicotyledons</taxon>
        <taxon>Gunneridae</taxon>
        <taxon>Pentapetalae</taxon>
        <taxon>rosids</taxon>
        <taxon>malvids</taxon>
        <taxon>Sapindales</taxon>
        <taxon>Rutaceae</taxon>
        <taxon>Aurantioideae</taxon>
        <taxon>Citrus</taxon>
    </lineage>
</organism>
<keyword evidence="1" id="KW-0418">Kinase</keyword>
<dbReference type="Proteomes" id="UP000829398">
    <property type="component" value="Chromosome 8"/>
</dbReference>
<comment type="caution">
    <text evidence="1">The sequence shown here is derived from an EMBL/GenBank/DDBJ whole genome shotgun (WGS) entry which is preliminary data.</text>
</comment>
<proteinExistence type="predicted"/>
<gene>
    <name evidence="1" type="ORF">KPL71_022879</name>
</gene>
<dbReference type="EMBL" id="CM039177">
    <property type="protein sequence ID" value="KAH9695687.1"/>
    <property type="molecule type" value="Genomic_DNA"/>
</dbReference>
<protein>
    <submittedName>
        <fullName evidence="1">CDPK-related kinase 5</fullName>
    </submittedName>
</protein>
<evidence type="ECO:0000313" key="1">
    <source>
        <dbReference type="EMBL" id="KAH9695687.1"/>
    </source>
</evidence>
<accession>A0ACB8IF68</accession>
<reference evidence="2" key="1">
    <citation type="journal article" date="2023" name="Hortic. Res.">
        <title>A chromosome-level phased genome enabling allele-level studies in sweet orange: a case study on citrus Huanglongbing tolerance.</title>
        <authorList>
            <person name="Wu B."/>
            <person name="Yu Q."/>
            <person name="Deng Z."/>
            <person name="Duan Y."/>
            <person name="Luo F."/>
            <person name="Gmitter F. Jr."/>
        </authorList>
    </citation>
    <scope>NUCLEOTIDE SEQUENCE [LARGE SCALE GENOMIC DNA]</scope>
    <source>
        <strain evidence="2">cv. Valencia</strain>
    </source>
</reference>